<evidence type="ECO:0000259" key="9">
    <source>
        <dbReference type="PROSITE" id="PS51032"/>
    </source>
</evidence>
<dbReference type="Proteomes" id="UP001165190">
    <property type="component" value="Unassembled WGS sequence"/>
</dbReference>
<evidence type="ECO:0000313" key="11">
    <source>
        <dbReference type="Proteomes" id="UP001165190"/>
    </source>
</evidence>
<dbReference type="InterPro" id="IPR051032">
    <property type="entry name" value="AP2/ERF_TF_ERF_subfamily"/>
</dbReference>
<protein>
    <recommendedName>
        <fullName evidence="9">AP2/ERF domain-containing protein</fullName>
    </recommendedName>
</protein>
<dbReference type="InterPro" id="IPR016177">
    <property type="entry name" value="DNA-bd_dom_sf"/>
</dbReference>
<dbReference type="EMBL" id="BSYR01000026">
    <property type="protein sequence ID" value="GMI94954.1"/>
    <property type="molecule type" value="Genomic_DNA"/>
</dbReference>
<evidence type="ECO:0000313" key="10">
    <source>
        <dbReference type="EMBL" id="GMI94954.1"/>
    </source>
</evidence>
<dbReference type="GO" id="GO:0003700">
    <property type="term" value="F:DNA-binding transcription factor activity"/>
    <property type="evidence" value="ECO:0007669"/>
    <property type="project" value="InterPro"/>
</dbReference>
<evidence type="ECO:0000256" key="6">
    <source>
        <dbReference type="ARBA" id="ARBA00023242"/>
    </source>
</evidence>
<dbReference type="InterPro" id="IPR001471">
    <property type="entry name" value="AP2/ERF_dom"/>
</dbReference>
<evidence type="ECO:0000256" key="3">
    <source>
        <dbReference type="ARBA" id="ARBA00023125"/>
    </source>
</evidence>
<comment type="subcellular location">
    <subcellularLocation>
        <location evidence="1">Nucleus</location>
    </subcellularLocation>
</comment>
<dbReference type="GO" id="GO:0005634">
    <property type="term" value="C:nucleus"/>
    <property type="evidence" value="ECO:0007669"/>
    <property type="project" value="UniProtKB-SubCell"/>
</dbReference>
<dbReference type="Gene3D" id="3.30.730.10">
    <property type="entry name" value="AP2/ERF domain"/>
    <property type="match status" value="1"/>
</dbReference>
<dbReference type="PROSITE" id="PS51032">
    <property type="entry name" value="AP2_ERF"/>
    <property type="match status" value="1"/>
</dbReference>
<comment type="caution">
    <text evidence="10">The sequence shown here is derived from an EMBL/GenBank/DDBJ whole genome shotgun (WGS) entry which is preliminary data.</text>
</comment>
<dbReference type="SMART" id="SM00380">
    <property type="entry name" value="AP2"/>
    <property type="match status" value="1"/>
</dbReference>
<keyword evidence="5" id="KW-0804">Transcription</keyword>
<evidence type="ECO:0000256" key="7">
    <source>
        <dbReference type="ARBA" id="ARBA00024343"/>
    </source>
</evidence>
<name>A0A9W7MC62_HIBTR</name>
<feature type="region of interest" description="Disordered" evidence="8">
    <location>
        <begin position="1"/>
        <end position="28"/>
    </location>
</feature>
<feature type="domain" description="AP2/ERF" evidence="9">
    <location>
        <begin position="20"/>
        <end position="77"/>
    </location>
</feature>
<dbReference type="PRINTS" id="PR00367">
    <property type="entry name" value="ETHRSPELEMNT"/>
</dbReference>
<sequence length="201" mass="22161">MVKPKPESPTHGEPSSSSSKYKGVRKRKWGKWVSEIRLPNSRERIWLGSYDSPEKAARAFDAAQYCLRGNEVKFNFPDDPPDIAGGRSLSPLEIQAVASRFANESTDNGISNDNNVGVTTEQHTSWSVSDGGGAAIQAESNETMDWSSFLSILDTNQGMLDYGFYAGNGDQFYPPPVYDNDDDVNGGGDDFPQQSSFLWNF</sequence>
<dbReference type="Pfam" id="PF00847">
    <property type="entry name" value="AP2"/>
    <property type="match status" value="1"/>
</dbReference>
<dbReference type="CDD" id="cd00018">
    <property type="entry name" value="AP2"/>
    <property type="match status" value="1"/>
</dbReference>
<gene>
    <name evidence="10" type="ORF">HRI_003164700</name>
</gene>
<dbReference type="InterPro" id="IPR036955">
    <property type="entry name" value="AP2/ERF_dom_sf"/>
</dbReference>
<dbReference type="OrthoDB" id="1918918at2759"/>
<evidence type="ECO:0000256" key="2">
    <source>
        <dbReference type="ARBA" id="ARBA00023015"/>
    </source>
</evidence>
<evidence type="ECO:0000256" key="8">
    <source>
        <dbReference type="SAM" id="MobiDB-lite"/>
    </source>
</evidence>
<organism evidence="10 11">
    <name type="scientific">Hibiscus trionum</name>
    <name type="common">Flower of an hour</name>
    <dbReference type="NCBI Taxonomy" id="183268"/>
    <lineage>
        <taxon>Eukaryota</taxon>
        <taxon>Viridiplantae</taxon>
        <taxon>Streptophyta</taxon>
        <taxon>Embryophyta</taxon>
        <taxon>Tracheophyta</taxon>
        <taxon>Spermatophyta</taxon>
        <taxon>Magnoliopsida</taxon>
        <taxon>eudicotyledons</taxon>
        <taxon>Gunneridae</taxon>
        <taxon>Pentapetalae</taxon>
        <taxon>rosids</taxon>
        <taxon>malvids</taxon>
        <taxon>Malvales</taxon>
        <taxon>Malvaceae</taxon>
        <taxon>Malvoideae</taxon>
        <taxon>Hibiscus</taxon>
    </lineage>
</organism>
<dbReference type="SUPFAM" id="SSF54171">
    <property type="entry name" value="DNA-binding domain"/>
    <property type="match status" value="1"/>
</dbReference>
<keyword evidence="6" id="KW-0539">Nucleus</keyword>
<feature type="compositionally biased region" description="Basic and acidic residues" evidence="8">
    <location>
        <begin position="1"/>
        <end position="10"/>
    </location>
</feature>
<dbReference type="GO" id="GO:0003677">
    <property type="term" value="F:DNA binding"/>
    <property type="evidence" value="ECO:0007669"/>
    <property type="project" value="UniProtKB-KW"/>
</dbReference>
<evidence type="ECO:0000256" key="4">
    <source>
        <dbReference type="ARBA" id="ARBA00023159"/>
    </source>
</evidence>
<keyword evidence="11" id="KW-1185">Reference proteome</keyword>
<evidence type="ECO:0000256" key="1">
    <source>
        <dbReference type="ARBA" id="ARBA00004123"/>
    </source>
</evidence>
<proteinExistence type="inferred from homology"/>
<keyword evidence="3" id="KW-0238">DNA-binding</keyword>
<comment type="similarity">
    <text evidence="7">Belongs to the AP2/ERF transcription factor family. ERF subfamily.</text>
</comment>
<keyword evidence="2" id="KW-0805">Transcription regulation</keyword>
<dbReference type="PANTHER" id="PTHR31985:SF273">
    <property type="entry name" value="ETHYLENE-RESPONSIVE TRANSCRIPTION FACTOR ERF017"/>
    <property type="match status" value="1"/>
</dbReference>
<dbReference type="PANTHER" id="PTHR31985">
    <property type="entry name" value="ETHYLENE-RESPONSIVE TRANSCRIPTION FACTOR ERF042-RELATED"/>
    <property type="match status" value="1"/>
</dbReference>
<dbReference type="FunFam" id="3.30.730.10:FF:000001">
    <property type="entry name" value="Ethylene-responsive transcription factor 2"/>
    <property type="match status" value="1"/>
</dbReference>
<reference evidence="10" key="1">
    <citation type="submission" date="2023-05" db="EMBL/GenBank/DDBJ databases">
        <title>Genome and transcriptome analyses reveal genes involved in the formation of fine ridges on petal epidermal cells in Hibiscus trionum.</title>
        <authorList>
            <person name="Koshimizu S."/>
            <person name="Masuda S."/>
            <person name="Ishii T."/>
            <person name="Shirasu K."/>
            <person name="Hoshino A."/>
            <person name="Arita M."/>
        </authorList>
    </citation>
    <scope>NUCLEOTIDE SEQUENCE</scope>
    <source>
        <strain evidence="10">Hamamatsu line</strain>
    </source>
</reference>
<dbReference type="AlphaFoldDB" id="A0A9W7MC62"/>
<evidence type="ECO:0000256" key="5">
    <source>
        <dbReference type="ARBA" id="ARBA00023163"/>
    </source>
</evidence>
<keyword evidence="4" id="KW-0010">Activator</keyword>
<accession>A0A9W7MC62</accession>